<dbReference type="PROSITE" id="PS01187">
    <property type="entry name" value="EGF_CA"/>
    <property type="match status" value="1"/>
</dbReference>
<dbReference type="AlphaFoldDB" id="A0AAU9X2K7"/>
<dbReference type="FunFam" id="2.10.25.10:FF:000038">
    <property type="entry name" value="Fibrillin 2"/>
    <property type="match status" value="2"/>
</dbReference>
<keyword evidence="3" id="KW-0677">Repeat</keyword>
<evidence type="ECO:0000259" key="7">
    <source>
        <dbReference type="PROSITE" id="PS50026"/>
    </source>
</evidence>
<dbReference type="PROSITE" id="PS00010">
    <property type="entry name" value="ASX_HYDROXYL"/>
    <property type="match status" value="1"/>
</dbReference>
<evidence type="ECO:0000256" key="1">
    <source>
        <dbReference type="ARBA" id="ARBA00022536"/>
    </source>
</evidence>
<keyword evidence="2 6" id="KW-0732">Signal</keyword>
<dbReference type="SMART" id="SM00179">
    <property type="entry name" value="EGF_CA"/>
    <property type="match status" value="2"/>
</dbReference>
<dbReference type="SUPFAM" id="SSF57196">
    <property type="entry name" value="EGF/Laminin"/>
    <property type="match status" value="2"/>
</dbReference>
<keyword evidence="1 5" id="KW-0245">EGF-like domain</keyword>
<feature type="chain" id="PRO_5043762496" evidence="6">
    <location>
        <begin position="24"/>
        <end position="815"/>
    </location>
</feature>
<dbReference type="InterPro" id="IPR018097">
    <property type="entry name" value="EGF_Ca-bd_CS"/>
</dbReference>
<dbReference type="InterPro" id="IPR000152">
    <property type="entry name" value="EGF-type_Asp/Asn_hydroxyl_site"/>
</dbReference>
<protein>
    <submittedName>
        <fullName evidence="9">Uncharacterized protein</fullName>
    </submittedName>
</protein>
<feature type="domain" description="TLDc" evidence="8">
    <location>
        <begin position="438"/>
        <end position="626"/>
    </location>
</feature>
<name>A0AAU9X2K7_9CNID</name>
<evidence type="ECO:0000313" key="10">
    <source>
        <dbReference type="Proteomes" id="UP001159428"/>
    </source>
</evidence>
<keyword evidence="10" id="KW-1185">Reference proteome</keyword>
<evidence type="ECO:0000256" key="6">
    <source>
        <dbReference type="SAM" id="SignalP"/>
    </source>
</evidence>
<feature type="domain" description="TLDc" evidence="8">
    <location>
        <begin position="253"/>
        <end position="427"/>
    </location>
</feature>
<comment type="caution">
    <text evidence="9">The sequence shown here is derived from an EMBL/GenBank/DDBJ whole genome shotgun (WGS) entry which is preliminary data.</text>
</comment>
<dbReference type="Pfam" id="PF07534">
    <property type="entry name" value="TLD"/>
    <property type="match status" value="3"/>
</dbReference>
<feature type="signal peptide" evidence="6">
    <location>
        <begin position="1"/>
        <end position="23"/>
    </location>
</feature>
<dbReference type="Pfam" id="PF00024">
    <property type="entry name" value="PAN_1"/>
    <property type="match status" value="1"/>
</dbReference>
<reference evidence="9 10" key="1">
    <citation type="submission" date="2022-05" db="EMBL/GenBank/DDBJ databases">
        <authorList>
            <consortium name="Genoscope - CEA"/>
            <person name="William W."/>
        </authorList>
    </citation>
    <scope>NUCLEOTIDE SEQUENCE [LARGE SCALE GENOMIC DNA]</scope>
</reference>
<dbReference type="InterPro" id="IPR024731">
    <property type="entry name" value="NELL2-like_EGF"/>
</dbReference>
<dbReference type="PROSITE" id="PS50026">
    <property type="entry name" value="EGF_3"/>
    <property type="match status" value="2"/>
</dbReference>
<dbReference type="InterPro" id="IPR001881">
    <property type="entry name" value="EGF-like_Ca-bd_dom"/>
</dbReference>
<dbReference type="EMBL" id="CALNXJ010000028">
    <property type="protein sequence ID" value="CAH3134137.1"/>
    <property type="molecule type" value="Genomic_DNA"/>
</dbReference>
<dbReference type="InterPro" id="IPR003609">
    <property type="entry name" value="Pan_app"/>
</dbReference>
<evidence type="ECO:0000259" key="8">
    <source>
        <dbReference type="PROSITE" id="PS51886"/>
    </source>
</evidence>
<evidence type="ECO:0000313" key="9">
    <source>
        <dbReference type="EMBL" id="CAH3134137.1"/>
    </source>
</evidence>
<dbReference type="Proteomes" id="UP001159428">
    <property type="component" value="Unassembled WGS sequence"/>
</dbReference>
<feature type="domain" description="EGF-like" evidence="7">
    <location>
        <begin position="160"/>
        <end position="200"/>
    </location>
</feature>
<accession>A0AAU9X2K7</accession>
<dbReference type="SUPFAM" id="SSF57414">
    <property type="entry name" value="Hairpin loop containing domain-like"/>
    <property type="match status" value="1"/>
</dbReference>
<comment type="caution">
    <text evidence="5">Lacks conserved residue(s) required for the propagation of feature annotation.</text>
</comment>
<dbReference type="InterPro" id="IPR000742">
    <property type="entry name" value="EGF"/>
</dbReference>
<dbReference type="PROSITE" id="PS51886">
    <property type="entry name" value="TLDC"/>
    <property type="match status" value="3"/>
</dbReference>
<evidence type="ECO:0000256" key="3">
    <source>
        <dbReference type="ARBA" id="ARBA00022737"/>
    </source>
</evidence>
<proteinExistence type="predicted"/>
<sequence length="815" mass="90649">MAKKVLYAVGLLIKTVLLCCTAAQQWEATGQPEVSKFGMMLQRHIFKRITGAGLSDVCLRGCYADVRCQSFNYVFTQDICELSNRTKEARPEDYVPNPERFYFKRDYKRVPLGSIPELPAETCQEIKMSEGGQAVSGKYWFHSIVPERTVLAPCDMKTEDVDECNSTIPVCDVNAECVNTIGSHSCSCKAGFTGNGKKCVDVDECANKSHDCDANASCNNTAGSYRCTCNSWYQGNGTSCYFCGLNSSVILTSLDYNNYTGKLLSYLEPVLLSSKWSRFVKCWHVKTDGWAASTFHSNCDGRGPTVTIIKVNDYIFGGYTDVSWSSSCFWSYATKAFLFSFNNIKGYNPVKLTQYRNQQYAMYTCSNYGPTFGRGHDIYIIGDAVNNSYTECGETYSNPTGYSGVNCGFFTGSYHFTPSDIEVFFEIGGLGASIILESLDPNKYLGKLISFLEPVLTGTSRTDFARCWHAKTDGWAASTFHSNCDGRGPTVTIVKVNEYIFGGYTDLFNVRLHCSSISAGSCAGHAYASKAFIFSLYNVKGYNPVKLTQYLYQQYAMYRCNTYGPTFGAGYGHDIYISDGSGNNQNSYTRCGSTYTKPSGYSTGNCGFFTGGSNFSPTDVEVFYEAGLGLSAILRSLDYNQYLKVLFSYLDPVLINKERSRFVRCWHAKTDGWAASTFHSNCDGRGPTVTIIKVNSYIFGGYTDVSWTSSPCAYSSASKAFVFSLYNVKGYNPVKLTQYRYQQNAMYRCSSYGPTFGWGHDMYIRDDAVNIRQSYTRCGGTYSNPTGYSAGDCTFFTGSRHFTPSDIEVFFEITN</sequence>
<dbReference type="CDD" id="cd00054">
    <property type="entry name" value="EGF_CA"/>
    <property type="match status" value="2"/>
</dbReference>
<dbReference type="PANTHER" id="PTHR24039">
    <property type="entry name" value="FIBRILLIN-RELATED"/>
    <property type="match status" value="1"/>
</dbReference>
<dbReference type="PROSITE" id="PS01186">
    <property type="entry name" value="EGF_2"/>
    <property type="match status" value="1"/>
</dbReference>
<dbReference type="SMART" id="SM00584">
    <property type="entry name" value="TLDc"/>
    <property type="match status" value="1"/>
</dbReference>
<dbReference type="InterPro" id="IPR006571">
    <property type="entry name" value="TLDc_dom"/>
</dbReference>
<dbReference type="SMART" id="SM00181">
    <property type="entry name" value="EGF"/>
    <property type="match status" value="2"/>
</dbReference>
<dbReference type="GO" id="GO:0005509">
    <property type="term" value="F:calcium ion binding"/>
    <property type="evidence" value="ECO:0007669"/>
    <property type="project" value="InterPro"/>
</dbReference>
<evidence type="ECO:0000256" key="5">
    <source>
        <dbReference type="PROSITE-ProRule" id="PRU00076"/>
    </source>
</evidence>
<feature type="domain" description="EGF-like" evidence="7">
    <location>
        <begin position="201"/>
        <end position="241"/>
    </location>
</feature>
<evidence type="ECO:0000256" key="2">
    <source>
        <dbReference type="ARBA" id="ARBA00022729"/>
    </source>
</evidence>
<dbReference type="Gene3D" id="2.10.25.10">
    <property type="entry name" value="Laminin"/>
    <property type="match status" value="2"/>
</dbReference>
<keyword evidence="4" id="KW-1015">Disulfide bond</keyword>
<feature type="domain" description="TLDc" evidence="8">
    <location>
        <begin position="636"/>
        <end position="815"/>
    </location>
</feature>
<organism evidence="9 10">
    <name type="scientific">Pocillopora meandrina</name>
    <dbReference type="NCBI Taxonomy" id="46732"/>
    <lineage>
        <taxon>Eukaryota</taxon>
        <taxon>Metazoa</taxon>
        <taxon>Cnidaria</taxon>
        <taxon>Anthozoa</taxon>
        <taxon>Hexacorallia</taxon>
        <taxon>Scleractinia</taxon>
        <taxon>Astrocoeniina</taxon>
        <taxon>Pocilloporidae</taxon>
        <taxon>Pocillopora</taxon>
    </lineage>
</organism>
<gene>
    <name evidence="9" type="ORF">PMEA_00015736</name>
</gene>
<evidence type="ECO:0000256" key="4">
    <source>
        <dbReference type="ARBA" id="ARBA00023157"/>
    </source>
</evidence>
<dbReference type="Pfam" id="PF12947">
    <property type="entry name" value="EGF_3"/>
    <property type="match status" value="2"/>
</dbReference>